<evidence type="ECO:0000256" key="1">
    <source>
        <dbReference type="SAM" id="MobiDB-lite"/>
    </source>
</evidence>
<dbReference type="EMBL" id="SMKU01000242">
    <property type="protein sequence ID" value="TDD74078.1"/>
    <property type="molecule type" value="Genomic_DNA"/>
</dbReference>
<organism evidence="3 4">
    <name type="scientific">Actinomadura rubrisoli</name>
    <dbReference type="NCBI Taxonomy" id="2530368"/>
    <lineage>
        <taxon>Bacteria</taxon>
        <taxon>Bacillati</taxon>
        <taxon>Actinomycetota</taxon>
        <taxon>Actinomycetes</taxon>
        <taxon>Streptosporangiales</taxon>
        <taxon>Thermomonosporaceae</taxon>
        <taxon>Actinomadura</taxon>
    </lineage>
</organism>
<name>A0A4R5AMG5_9ACTN</name>
<accession>A0A4R5AMG5</accession>
<comment type="caution">
    <text evidence="3">The sequence shown here is derived from an EMBL/GenBank/DDBJ whole genome shotgun (WGS) entry which is preliminary data.</text>
</comment>
<reference evidence="3 4" key="1">
    <citation type="submission" date="2019-03" db="EMBL/GenBank/DDBJ databases">
        <title>Draft genome sequences of novel Actinobacteria.</title>
        <authorList>
            <person name="Sahin N."/>
            <person name="Ay H."/>
            <person name="Saygin H."/>
        </authorList>
    </citation>
    <scope>NUCLEOTIDE SEQUENCE [LARGE SCALE GENOMIC DNA]</scope>
    <source>
        <strain evidence="3 4">H3C3</strain>
    </source>
</reference>
<dbReference type="PROSITE" id="PS51257">
    <property type="entry name" value="PROKAR_LIPOPROTEIN"/>
    <property type="match status" value="1"/>
</dbReference>
<proteinExistence type="predicted"/>
<protein>
    <recommendedName>
        <fullName evidence="5">Lipoprotein</fullName>
    </recommendedName>
</protein>
<feature type="region of interest" description="Disordered" evidence="1">
    <location>
        <begin position="27"/>
        <end position="99"/>
    </location>
</feature>
<feature type="compositionally biased region" description="Low complexity" evidence="1">
    <location>
        <begin position="82"/>
        <end position="91"/>
    </location>
</feature>
<evidence type="ECO:0008006" key="5">
    <source>
        <dbReference type="Google" id="ProtNLM"/>
    </source>
</evidence>
<gene>
    <name evidence="3" type="ORF">E1298_32960</name>
</gene>
<keyword evidence="4" id="KW-1185">Reference proteome</keyword>
<feature type="signal peptide" evidence="2">
    <location>
        <begin position="1"/>
        <end position="18"/>
    </location>
</feature>
<evidence type="ECO:0000313" key="3">
    <source>
        <dbReference type="EMBL" id="TDD74078.1"/>
    </source>
</evidence>
<keyword evidence="2" id="KW-0732">Signal</keyword>
<dbReference type="OrthoDB" id="3539433at2"/>
<feature type="compositionally biased region" description="Low complexity" evidence="1">
    <location>
        <begin position="31"/>
        <end position="46"/>
    </location>
</feature>
<evidence type="ECO:0000313" key="4">
    <source>
        <dbReference type="Proteomes" id="UP000294513"/>
    </source>
</evidence>
<evidence type="ECO:0000256" key="2">
    <source>
        <dbReference type="SAM" id="SignalP"/>
    </source>
</evidence>
<dbReference type="Proteomes" id="UP000294513">
    <property type="component" value="Unassembled WGS sequence"/>
</dbReference>
<feature type="compositionally biased region" description="Low complexity" evidence="1">
    <location>
        <begin position="56"/>
        <end position="66"/>
    </location>
</feature>
<feature type="compositionally biased region" description="Pro residues" evidence="1">
    <location>
        <begin position="67"/>
        <end position="81"/>
    </location>
</feature>
<dbReference type="RefSeq" id="WP_131900265.1">
    <property type="nucleotide sequence ID" value="NZ_SMKU01000242.1"/>
</dbReference>
<sequence>MSTRVLALLATTAAAALALTGCSGDARTTLAAGAPSPAANGAASPAADPPAPDAPDVPGVPEVPDVPGVPPGTPAPSPSVAPAPAGAPKGGPAKDGTDLKACEDADCEVLVRDGQKIPMDGKRGIESIDVQIHGSRVILRVQGTRGGRMTTSLDATWSTGVAAFDGVMIRPRRIQGDTVILKVSHA</sequence>
<dbReference type="AlphaFoldDB" id="A0A4R5AMG5"/>
<feature type="chain" id="PRO_5038886111" description="Lipoprotein" evidence="2">
    <location>
        <begin position="19"/>
        <end position="186"/>
    </location>
</feature>